<reference evidence="12" key="2">
    <citation type="submission" date="2018-03" db="EMBL/GenBank/DDBJ databases">
        <authorList>
            <person name="Batty M. E."/>
            <person name="Batty M E."/>
        </authorList>
    </citation>
    <scope>NUCLEOTIDE SEQUENCE [LARGE SCALE GENOMIC DNA]</scope>
    <source>
        <strain evidence="12">Gilliam</strain>
    </source>
</reference>
<dbReference type="Proteomes" id="UP000033769">
    <property type="component" value="Unassembled WGS sequence"/>
</dbReference>
<gene>
    <name evidence="8 10" type="primary">rplJ</name>
    <name evidence="10" type="ORF">GILLIAM_01232</name>
    <name evidence="9" type="ORF">OTSGILL_0975</name>
</gene>
<dbReference type="InterPro" id="IPR043141">
    <property type="entry name" value="Ribosomal_uL10-like_sf"/>
</dbReference>
<dbReference type="EMBL" id="LS398551">
    <property type="protein sequence ID" value="SPR06447.1"/>
    <property type="molecule type" value="Genomic_DNA"/>
</dbReference>
<evidence type="ECO:0000256" key="8">
    <source>
        <dbReference type="HAMAP-Rule" id="MF_00362"/>
    </source>
</evidence>
<dbReference type="EMBL" id="LANO01000011">
    <property type="protein sequence ID" value="KJV53150.1"/>
    <property type="molecule type" value="Genomic_DNA"/>
</dbReference>
<evidence type="ECO:0000256" key="4">
    <source>
        <dbReference type="ARBA" id="ARBA00022884"/>
    </source>
</evidence>
<evidence type="ECO:0000313" key="9">
    <source>
        <dbReference type="EMBL" id="KJV53150.1"/>
    </source>
</evidence>
<dbReference type="PROSITE" id="PS01109">
    <property type="entry name" value="RIBOSOMAL_L10"/>
    <property type="match status" value="1"/>
</dbReference>
<evidence type="ECO:0000256" key="1">
    <source>
        <dbReference type="ARBA" id="ARBA00002633"/>
    </source>
</evidence>
<dbReference type="InterPro" id="IPR047865">
    <property type="entry name" value="Ribosomal_uL10_bac_type"/>
</dbReference>
<dbReference type="SUPFAM" id="SSF160369">
    <property type="entry name" value="Ribosomal protein L10-like"/>
    <property type="match status" value="1"/>
</dbReference>
<evidence type="ECO:0000256" key="5">
    <source>
        <dbReference type="ARBA" id="ARBA00022980"/>
    </source>
</evidence>
<dbReference type="InterPro" id="IPR001790">
    <property type="entry name" value="Ribosomal_uL10"/>
</dbReference>
<reference evidence="10" key="3">
    <citation type="submission" date="2018-03" db="EMBL/GenBank/DDBJ databases">
        <authorList>
            <person name="Keele B.F."/>
        </authorList>
    </citation>
    <scope>NUCLEOTIDE SEQUENCE [LARGE SCALE GENOMIC DNA]</scope>
    <source>
        <strain evidence="10">Gilliam</strain>
    </source>
</reference>
<sequence>MLYSKKKEFVKFLEGIYKNANTIVAIHYHGLTVAQLTQIRKDLRISGARLKIVKNTLAKIAVANLKIKQADIFSGPIAIAYSEDYITVPKVILRFADQYPSLKVVGGFVDQKVATMNDIEQLASLATSESHKGNFLNLLQIPIRRFATVSHAPLVKLVTMLKNYVNNKS</sequence>
<keyword evidence="3 8" id="KW-0699">rRNA-binding</keyword>
<dbReference type="GO" id="GO:0070180">
    <property type="term" value="F:large ribosomal subunit rRNA binding"/>
    <property type="evidence" value="ECO:0007669"/>
    <property type="project" value="UniProtKB-UniRule"/>
</dbReference>
<evidence type="ECO:0000313" key="12">
    <source>
        <dbReference type="Proteomes" id="UP000244959"/>
    </source>
</evidence>
<keyword evidence="6 8" id="KW-0687">Ribonucleoprotein</keyword>
<evidence type="ECO:0000256" key="2">
    <source>
        <dbReference type="ARBA" id="ARBA00008889"/>
    </source>
</evidence>
<dbReference type="Proteomes" id="UP000244959">
    <property type="component" value="Chromosome I"/>
</dbReference>
<dbReference type="PANTHER" id="PTHR11560">
    <property type="entry name" value="39S RIBOSOMAL PROTEIN L10, MITOCHONDRIAL"/>
    <property type="match status" value="1"/>
</dbReference>
<keyword evidence="5 8" id="KW-0689">Ribosomal protein</keyword>
<dbReference type="AlphaFoldDB" id="A0A0F3MBN1"/>
<dbReference type="GO" id="GO:0006412">
    <property type="term" value="P:translation"/>
    <property type="evidence" value="ECO:0007669"/>
    <property type="project" value="UniProtKB-UniRule"/>
</dbReference>
<evidence type="ECO:0000256" key="7">
    <source>
        <dbReference type="ARBA" id="ARBA00035202"/>
    </source>
</evidence>
<proteinExistence type="inferred from homology"/>
<name>A0A0F3MBN1_ORITS</name>
<evidence type="ECO:0000256" key="6">
    <source>
        <dbReference type="ARBA" id="ARBA00023274"/>
    </source>
</evidence>
<comment type="subunit">
    <text evidence="8">Part of the ribosomal stalk of the 50S ribosomal subunit. The N-terminus interacts with L11 and the large rRNA to form the base of the stalk. The C-terminus forms an elongated spine to which L12 dimers bind in a sequential fashion forming a multimeric L10(L12)X complex.</text>
</comment>
<dbReference type="Pfam" id="PF00466">
    <property type="entry name" value="Ribosomal_L10"/>
    <property type="match status" value="1"/>
</dbReference>
<dbReference type="RefSeq" id="WP_047220487.1">
    <property type="nucleotide sequence ID" value="NZ_LS398551.1"/>
</dbReference>
<dbReference type="CDD" id="cd05797">
    <property type="entry name" value="Ribosomal_L10"/>
    <property type="match status" value="1"/>
</dbReference>
<organism evidence="9 11">
    <name type="scientific">Orientia tsutsugamushi str. Gilliam</name>
    <dbReference type="NCBI Taxonomy" id="1359184"/>
    <lineage>
        <taxon>Bacteria</taxon>
        <taxon>Pseudomonadati</taxon>
        <taxon>Pseudomonadota</taxon>
        <taxon>Alphaproteobacteria</taxon>
        <taxon>Rickettsiales</taxon>
        <taxon>Rickettsiaceae</taxon>
        <taxon>Rickettsieae</taxon>
        <taxon>Orientia</taxon>
    </lineage>
</organism>
<evidence type="ECO:0000313" key="11">
    <source>
        <dbReference type="Proteomes" id="UP000033769"/>
    </source>
</evidence>
<accession>A0A0F3MBN1</accession>
<keyword evidence="4 8" id="KW-0694">RNA-binding</keyword>
<dbReference type="Gene3D" id="3.30.70.1730">
    <property type="match status" value="1"/>
</dbReference>
<keyword evidence="12" id="KW-1185">Reference proteome</keyword>
<comment type="function">
    <text evidence="1 8">Forms part of the ribosomal stalk, playing a central role in the interaction of the ribosome with GTP-bound translation factors.</text>
</comment>
<dbReference type="NCBIfam" id="NF000955">
    <property type="entry name" value="PRK00099.1-1"/>
    <property type="match status" value="1"/>
</dbReference>
<dbReference type="PATRIC" id="fig|1359184.3.peg.220"/>
<evidence type="ECO:0000256" key="3">
    <source>
        <dbReference type="ARBA" id="ARBA00022730"/>
    </source>
</evidence>
<dbReference type="GO" id="GO:0003735">
    <property type="term" value="F:structural constituent of ribosome"/>
    <property type="evidence" value="ECO:0007669"/>
    <property type="project" value="InterPro"/>
</dbReference>
<protein>
    <recommendedName>
        <fullName evidence="7 8">Large ribosomal subunit protein uL10</fullName>
    </recommendedName>
</protein>
<comment type="similarity">
    <text evidence="2 8">Belongs to the universal ribosomal protein uL10 family.</text>
</comment>
<reference evidence="9 11" key="1">
    <citation type="submission" date="2015-02" db="EMBL/GenBank/DDBJ databases">
        <title>Genome Sequencing of Rickettsiales.</title>
        <authorList>
            <person name="Daugherty S.C."/>
            <person name="Su Q."/>
            <person name="Abolude K."/>
            <person name="Beier-Sexton M."/>
            <person name="Carlyon J.A."/>
            <person name="Carter R."/>
            <person name="Day N.P."/>
            <person name="Dumler S.J."/>
            <person name="Dyachenko V."/>
            <person name="Godinez A."/>
            <person name="Kurtti T.J."/>
            <person name="Lichay M."/>
            <person name="Mullins K.E."/>
            <person name="Ott S."/>
            <person name="Pappas-Brown V."/>
            <person name="Paris D.H."/>
            <person name="Patel P."/>
            <person name="Richards A.L."/>
            <person name="Sadzewicz L."/>
            <person name="Sears K."/>
            <person name="Seidman D."/>
            <person name="Sengamalay N."/>
            <person name="Stenos J."/>
            <person name="Tallon L.J."/>
            <person name="Vincent G."/>
            <person name="Fraser C.M."/>
            <person name="Munderloh U."/>
            <person name="Dunning-Hotopp J.C."/>
        </authorList>
    </citation>
    <scope>NUCLEOTIDE SEQUENCE [LARGE SCALE GENOMIC DNA]</scope>
    <source>
        <strain evidence="9 11">Gilliam</strain>
    </source>
</reference>
<dbReference type="InterPro" id="IPR002363">
    <property type="entry name" value="Ribosomal_uL10_CS_bac"/>
</dbReference>
<dbReference type="InterPro" id="IPR022973">
    <property type="entry name" value="Ribosomal_uL10_bac"/>
</dbReference>
<evidence type="ECO:0000313" key="10">
    <source>
        <dbReference type="EMBL" id="SPR06447.1"/>
    </source>
</evidence>
<dbReference type="HAMAP" id="MF_00362">
    <property type="entry name" value="Ribosomal_uL10"/>
    <property type="match status" value="1"/>
</dbReference>
<dbReference type="GO" id="GO:0015934">
    <property type="term" value="C:large ribosomal subunit"/>
    <property type="evidence" value="ECO:0007669"/>
    <property type="project" value="InterPro"/>
</dbReference>